<dbReference type="PANTHER" id="PTHR33281:SF19">
    <property type="entry name" value="VOLTAGE-DEPENDENT ANION CHANNEL-FORMING PROTEIN YNEE"/>
    <property type="match status" value="1"/>
</dbReference>
<name>A0A8H4AAQ4_GIGMA</name>
<keyword evidence="7 8" id="KW-0472">Membrane</keyword>
<reference evidence="9 10" key="1">
    <citation type="journal article" date="2019" name="Environ. Microbiol.">
        <title>At the nexus of three kingdoms: the genome of the mycorrhizal fungus Gigaspora margarita provides insights into plant, endobacterial and fungal interactions.</title>
        <authorList>
            <person name="Venice F."/>
            <person name="Ghignone S."/>
            <person name="Salvioli di Fossalunga A."/>
            <person name="Amselem J."/>
            <person name="Novero M."/>
            <person name="Xianan X."/>
            <person name="Sedzielewska Toro K."/>
            <person name="Morin E."/>
            <person name="Lipzen A."/>
            <person name="Grigoriev I.V."/>
            <person name="Henrissat B."/>
            <person name="Martin F.M."/>
            <person name="Bonfante P."/>
        </authorList>
    </citation>
    <scope>NUCLEOTIDE SEQUENCE [LARGE SCALE GENOMIC DNA]</scope>
    <source>
        <strain evidence="9 10">BEG34</strain>
    </source>
</reference>
<dbReference type="AlphaFoldDB" id="A0A8H4AAQ4"/>
<sequence>MSKNKSKYQHYTIPCLFDLSESALVKVVPHSLVITAFSVLIVALWNYTNIKLGIKSDFILVITFVVSLLLAYRTNAAYTRYWEGRQLWSTMITSIRNLIRYVWANAPKMNQINENNEKEIDFVFRLLAEFAAATNEYLRKASSNDNNEDENNVTIFGKIRKCFQKSKQEQSQIAQPPKIKLIVMYLTQYISQLESRKNIEKPNNATISQMYANVEKLVECLTSLESVIQSPIPKSYIIHLLQTTWIFCLSLPFQLVEDLKWATVPVVFLSSLLLLGVEAIAREIEDPFGTDPNDLKIDDFCKTLDTEQDFVKNHKYMGDQWQKAIDEILNPPEITREQVTVDITVRNNSEFMK</sequence>
<evidence type="ECO:0000256" key="5">
    <source>
        <dbReference type="ARBA" id="ARBA00022989"/>
    </source>
</evidence>
<evidence type="ECO:0000313" key="9">
    <source>
        <dbReference type="EMBL" id="KAF0465693.1"/>
    </source>
</evidence>
<comment type="caution">
    <text evidence="9">The sequence shown here is derived from an EMBL/GenBank/DDBJ whole genome shotgun (WGS) entry which is preliminary data.</text>
</comment>
<dbReference type="InterPro" id="IPR044669">
    <property type="entry name" value="YneE/VCCN1/2-like"/>
</dbReference>
<keyword evidence="10" id="KW-1185">Reference proteome</keyword>
<dbReference type="Pfam" id="PF25539">
    <property type="entry name" value="Bestrophin_2"/>
    <property type="match status" value="1"/>
</dbReference>
<dbReference type="GO" id="GO:0005886">
    <property type="term" value="C:plasma membrane"/>
    <property type="evidence" value="ECO:0007669"/>
    <property type="project" value="UniProtKB-SubCell"/>
</dbReference>
<feature type="transmembrane region" description="Helical" evidence="8">
    <location>
        <begin position="27"/>
        <end position="47"/>
    </location>
</feature>
<dbReference type="EMBL" id="WTPW01000970">
    <property type="protein sequence ID" value="KAF0465693.1"/>
    <property type="molecule type" value="Genomic_DNA"/>
</dbReference>
<dbReference type="PANTHER" id="PTHR33281">
    <property type="entry name" value="UPF0187 PROTEIN YNEE"/>
    <property type="match status" value="1"/>
</dbReference>
<keyword evidence="3" id="KW-1003">Cell membrane</keyword>
<feature type="transmembrane region" description="Helical" evidence="8">
    <location>
        <begin position="53"/>
        <end position="72"/>
    </location>
</feature>
<keyword evidence="4 8" id="KW-0812">Transmembrane</keyword>
<accession>A0A8H4AAQ4</accession>
<gene>
    <name evidence="9" type="ORF">F8M41_026227</name>
</gene>
<keyword evidence="6" id="KW-0406">Ion transport</keyword>
<evidence type="ECO:0000256" key="2">
    <source>
        <dbReference type="ARBA" id="ARBA00022448"/>
    </source>
</evidence>
<evidence type="ECO:0000313" key="10">
    <source>
        <dbReference type="Proteomes" id="UP000439903"/>
    </source>
</evidence>
<dbReference type="GO" id="GO:0005254">
    <property type="term" value="F:chloride channel activity"/>
    <property type="evidence" value="ECO:0007669"/>
    <property type="project" value="InterPro"/>
</dbReference>
<dbReference type="OrthoDB" id="1368at2759"/>
<evidence type="ECO:0000256" key="6">
    <source>
        <dbReference type="ARBA" id="ARBA00023065"/>
    </source>
</evidence>
<keyword evidence="2" id="KW-0813">Transport</keyword>
<proteinExistence type="predicted"/>
<organism evidence="9 10">
    <name type="scientific">Gigaspora margarita</name>
    <dbReference type="NCBI Taxonomy" id="4874"/>
    <lineage>
        <taxon>Eukaryota</taxon>
        <taxon>Fungi</taxon>
        <taxon>Fungi incertae sedis</taxon>
        <taxon>Mucoromycota</taxon>
        <taxon>Glomeromycotina</taxon>
        <taxon>Glomeromycetes</taxon>
        <taxon>Diversisporales</taxon>
        <taxon>Gigasporaceae</taxon>
        <taxon>Gigaspora</taxon>
    </lineage>
</organism>
<evidence type="ECO:0000256" key="7">
    <source>
        <dbReference type="ARBA" id="ARBA00023136"/>
    </source>
</evidence>
<keyword evidence="5 8" id="KW-1133">Transmembrane helix</keyword>
<comment type="subcellular location">
    <subcellularLocation>
        <location evidence="1">Cell membrane</location>
        <topology evidence="1">Multi-pass membrane protein</topology>
    </subcellularLocation>
</comment>
<evidence type="ECO:0000256" key="8">
    <source>
        <dbReference type="SAM" id="Phobius"/>
    </source>
</evidence>
<evidence type="ECO:0000256" key="1">
    <source>
        <dbReference type="ARBA" id="ARBA00004651"/>
    </source>
</evidence>
<evidence type="ECO:0000256" key="3">
    <source>
        <dbReference type="ARBA" id="ARBA00022475"/>
    </source>
</evidence>
<evidence type="ECO:0000256" key="4">
    <source>
        <dbReference type="ARBA" id="ARBA00022692"/>
    </source>
</evidence>
<protein>
    <submittedName>
        <fullName evidence="9">UPF0187-domain-containing protein</fullName>
    </submittedName>
</protein>
<dbReference type="Proteomes" id="UP000439903">
    <property type="component" value="Unassembled WGS sequence"/>
</dbReference>